<dbReference type="SUPFAM" id="SSF69065">
    <property type="entry name" value="RNase III domain-like"/>
    <property type="match status" value="1"/>
</dbReference>
<dbReference type="OrthoDB" id="67027at2759"/>
<dbReference type="PROSITE" id="PS50142">
    <property type="entry name" value="RNASE_3_2"/>
    <property type="match status" value="1"/>
</dbReference>
<feature type="domain" description="RNase III" evidence="2">
    <location>
        <begin position="18"/>
        <end position="153"/>
    </location>
</feature>
<gene>
    <name evidence="3" type="ORF">BDV96DRAFT_607088</name>
</gene>
<evidence type="ECO:0000259" key="2">
    <source>
        <dbReference type="PROSITE" id="PS50142"/>
    </source>
</evidence>
<reference evidence="3" key="1">
    <citation type="journal article" date="2020" name="Stud. Mycol.">
        <title>101 Dothideomycetes genomes: a test case for predicting lifestyles and emergence of pathogens.</title>
        <authorList>
            <person name="Haridas S."/>
            <person name="Albert R."/>
            <person name="Binder M."/>
            <person name="Bloem J."/>
            <person name="Labutti K."/>
            <person name="Salamov A."/>
            <person name="Andreopoulos B."/>
            <person name="Baker S."/>
            <person name="Barry K."/>
            <person name="Bills G."/>
            <person name="Bluhm B."/>
            <person name="Cannon C."/>
            <person name="Castanera R."/>
            <person name="Culley D."/>
            <person name="Daum C."/>
            <person name="Ezra D."/>
            <person name="Gonzalez J."/>
            <person name="Henrissat B."/>
            <person name="Kuo A."/>
            <person name="Liang C."/>
            <person name="Lipzen A."/>
            <person name="Lutzoni F."/>
            <person name="Magnuson J."/>
            <person name="Mondo S."/>
            <person name="Nolan M."/>
            <person name="Ohm R."/>
            <person name="Pangilinan J."/>
            <person name="Park H.-J."/>
            <person name="Ramirez L."/>
            <person name="Alfaro M."/>
            <person name="Sun H."/>
            <person name="Tritt A."/>
            <person name="Yoshinaga Y."/>
            <person name="Zwiers L.-H."/>
            <person name="Turgeon B."/>
            <person name="Goodwin S."/>
            <person name="Spatafora J."/>
            <person name="Crous P."/>
            <person name="Grigoriev I."/>
        </authorList>
    </citation>
    <scope>NUCLEOTIDE SEQUENCE</scope>
    <source>
        <strain evidence="3">CBS 627.86</strain>
    </source>
</reference>
<dbReference type="CDD" id="cd00593">
    <property type="entry name" value="RIBOc"/>
    <property type="match status" value="1"/>
</dbReference>
<protein>
    <submittedName>
        <fullName evidence="3">Ribonuclease III domain-containing protein</fullName>
    </submittedName>
</protein>
<proteinExistence type="predicted"/>
<keyword evidence="4" id="KW-1185">Reference proteome</keyword>
<evidence type="ECO:0000313" key="4">
    <source>
        <dbReference type="Proteomes" id="UP000799770"/>
    </source>
</evidence>
<dbReference type="AlphaFoldDB" id="A0A6A5YKZ4"/>
<dbReference type="GO" id="GO:0006396">
    <property type="term" value="P:RNA processing"/>
    <property type="evidence" value="ECO:0007669"/>
    <property type="project" value="InterPro"/>
</dbReference>
<sequence>MVQRPLSFAEICTMDEKLTRAEDIIGYIFKNKELGLEALQMAWANKQATNQPMILSDKTYYVPYNQRIARVGDKVLDLVLAEHWSSTGITKGHWIRTVREPLTSNAYLCHIGQMLGLDECARIDYFFPGGKVYGKHVADVVEALIGAAYFDGGFEAAKTVIESLGLLAMHGHLPSDKMRRNHVDDEDWNEKLQRLYEELDVLHNEFVFEKERQHLRDPWTMPRSCGAQESETKVMKTSYEVSLVH</sequence>
<dbReference type="GO" id="GO:0004525">
    <property type="term" value="F:ribonuclease III activity"/>
    <property type="evidence" value="ECO:0007669"/>
    <property type="project" value="InterPro"/>
</dbReference>
<keyword evidence="1" id="KW-0378">Hydrolase</keyword>
<dbReference type="Pfam" id="PF14622">
    <property type="entry name" value="Ribonucleas_3_3"/>
    <property type="match status" value="1"/>
</dbReference>
<accession>A0A6A5YKZ4</accession>
<organism evidence="3 4">
    <name type="scientific">Lophiotrema nucula</name>
    <dbReference type="NCBI Taxonomy" id="690887"/>
    <lineage>
        <taxon>Eukaryota</taxon>
        <taxon>Fungi</taxon>
        <taxon>Dikarya</taxon>
        <taxon>Ascomycota</taxon>
        <taxon>Pezizomycotina</taxon>
        <taxon>Dothideomycetes</taxon>
        <taxon>Pleosporomycetidae</taxon>
        <taxon>Pleosporales</taxon>
        <taxon>Lophiotremataceae</taxon>
        <taxon>Lophiotrema</taxon>
    </lineage>
</organism>
<dbReference type="InterPro" id="IPR036389">
    <property type="entry name" value="RNase_III_sf"/>
</dbReference>
<dbReference type="EMBL" id="ML977359">
    <property type="protein sequence ID" value="KAF2106828.1"/>
    <property type="molecule type" value="Genomic_DNA"/>
</dbReference>
<dbReference type="InterPro" id="IPR000999">
    <property type="entry name" value="RNase_III_dom"/>
</dbReference>
<dbReference type="PANTHER" id="PTHR14950">
    <property type="entry name" value="DICER-RELATED"/>
    <property type="match status" value="1"/>
</dbReference>
<dbReference type="Proteomes" id="UP000799770">
    <property type="component" value="Unassembled WGS sequence"/>
</dbReference>
<name>A0A6A5YKZ4_9PLEO</name>
<evidence type="ECO:0000313" key="3">
    <source>
        <dbReference type="EMBL" id="KAF2106828.1"/>
    </source>
</evidence>
<dbReference type="Gene3D" id="1.10.1520.10">
    <property type="entry name" value="Ribonuclease III domain"/>
    <property type="match status" value="1"/>
</dbReference>
<dbReference type="SMART" id="SM00535">
    <property type="entry name" value="RIBOc"/>
    <property type="match status" value="1"/>
</dbReference>
<evidence type="ECO:0000256" key="1">
    <source>
        <dbReference type="ARBA" id="ARBA00022801"/>
    </source>
</evidence>